<keyword evidence="1" id="KW-0732">Signal</keyword>
<dbReference type="PANTHER" id="PTHR11257:SF12">
    <property type="entry name" value="EJACULATORY BULB-SPECIFIC PROTEIN 3-RELATED"/>
    <property type="match status" value="1"/>
</dbReference>
<name>A0A7R9P9E3_TIMCA</name>
<dbReference type="InterPro" id="IPR036682">
    <property type="entry name" value="OS_D_A10/PebIII_sf"/>
</dbReference>
<dbReference type="InterPro" id="IPR005055">
    <property type="entry name" value="A10/PebIII"/>
</dbReference>
<gene>
    <name evidence="2" type="ORF">TCMB3V08_LOCUS7131</name>
</gene>
<organism evidence="2">
    <name type="scientific">Timema californicum</name>
    <name type="common">California timema</name>
    <name type="synonym">Walking stick</name>
    <dbReference type="NCBI Taxonomy" id="61474"/>
    <lineage>
        <taxon>Eukaryota</taxon>
        <taxon>Metazoa</taxon>
        <taxon>Ecdysozoa</taxon>
        <taxon>Arthropoda</taxon>
        <taxon>Hexapoda</taxon>
        <taxon>Insecta</taxon>
        <taxon>Pterygota</taxon>
        <taxon>Neoptera</taxon>
        <taxon>Polyneoptera</taxon>
        <taxon>Phasmatodea</taxon>
        <taxon>Timematodea</taxon>
        <taxon>Timematoidea</taxon>
        <taxon>Timematidae</taxon>
        <taxon>Timema</taxon>
    </lineage>
</organism>
<evidence type="ECO:0000256" key="1">
    <source>
        <dbReference type="SAM" id="SignalP"/>
    </source>
</evidence>
<sequence length="103" mass="11598">MGWYLVLSVLVAAYVLDAGTPVDGDKLPGDKYTTKYDNIDVNAILKSERLLNNYVKCILKDERCTPDGNLLKESCFNASHTSASNAMAIKCFRESFQYLPRER</sequence>
<accession>A0A7R9P9E3</accession>
<feature type="signal peptide" evidence="1">
    <location>
        <begin position="1"/>
        <end position="24"/>
    </location>
</feature>
<dbReference type="EMBL" id="OE182421">
    <property type="protein sequence ID" value="CAD7574520.1"/>
    <property type="molecule type" value="Genomic_DNA"/>
</dbReference>
<evidence type="ECO:0000313" key="2">
    <source>
        <dbReference type="EMBL" id="CAD7574520.1"/>
    </source>
</evidence>
<feature type="chain" id="PRO_5031194582" evidence="1">
    <location>
        <begin position="25"/>
        <end position="103"/>
    </location>
</feature>
<dbReference type="PANTHER" id="PTHR11257">
    <property type="entry name" value="CHEMOSENSORY PROTEIN-RELATED"/>
    <property type="match status" value="1"/>
</dbReference>
<dbReference type="Gene3D" id="1.10.2080.10">
    <property type="entry name" value="Insect odorant-binding protein A10/Ejaculatory bulb-specific protein 3"/>
    <property type="match status" value="1"/>
</dbReference>
<proteinExistence type="predicted"/>
<reference evidence="2" key="1">
    <citation type="submission" date="2020-11" db="EMBL/GenBank/DDBJ databases">
        <authorList>
            <person name="Tran Van P."/>
        </authorList>
    </citation>
    <scope>NUCLEOTIDE SEQUENCE</scope>
</reference>
<dbReference type="AlphaFoldDB" id="A0A7R9P9E3"/>
<protein>
    <submittedName>
        <fullName evidence="2">(California timema) hypothetical protein</fullName>
    </submittedName>
</protein>
<dbReference type="SUPFAM" id="SSF100910">
    <property type="entry name" value="Chemosensory protein Csp2"/>
    <property type="match status" value="1"/>
</dbReference>
<dbReference type="Pfam" id="PF03392">
    <property type="entry name" value="OS-D"/>
    <property type="match status" value="1"/>
</dbReference>